<evidence type="ECO:0000256" key="6">
    <source>
        <dbReference type="ARBA" id="ARBA00022687"/>
    </source>
</evidence>
<sequence>MAESMPEKDVGNDMTSSATEFLECAVCLQGCVHPAELPCGHVFCYLCIKGIVNRGSRCAMCRQDIPSDYLDNPRLLKPIEVDLASKAFEDGHSWFYEGQNGWWQYDERTSSDLETAYQKGDRTCELLVAGYLYVADFDKMLQYRRSDSCKRRRIKRDIASTNKKGVAGLKFVKDSTSSTSSDASSNASTPVVQNPHIPNRPPEVVIPQRSEVPRSHSVTAQTVPLPSQEQGRNNGVSPRVSERSPRDGRSRRNYYHAIRNQVAENIHNQLQGELDYDMYGIDELDDTIRHTLDWTIRQIETLQLELSNDYDNLSEEVDQYETLQNFVTVLGRRTGQMAGARSHTPDTRLNRSLENELNPADRITRSLLNLSEEDIFYLQNRRFV</sequence>
<dbReference type="InterPro" id="IPR033509">
    <property type="entry name" value="RNF146"/>
</dbReference>
<keyword evidence="4 12" id="KW-0963">Cytoplasm</keyword>
<dbReference type="PROSITE" id="PS50918">
    <property type="entry name" value="WWE"/>
    <property type="match status" value="1"/>
</dbReference>
<feature type="region of interest" description="Disordered" evidence="14">
    <location>
        <begin position="171"/>
        <end position="251"/>
    </location>
</feature>
<proteinExistence type="predicted"/>
<feature type="compositionally biased region" description="Basic and acidic residues" evidence="14">
    <location>
        <begin position="240"/>
        <end position="250"/>
    </location>
</feature>
<dbReference type="GO" id="GO:0072572">
    <property type="term" value="F:poly-ADP-D-ribose binding"/>
    <property type="evidence" value="ECO:0007669"/>
    <property type="project" value="UniProtKB-UniRule"/>
</dbReference>
<evidence type="ECO:0000256" key="10">
    <source>
        <dbReference type="ARBA" id="ARBA00022833"/>
    </source>
</evidence>
<comment type="function">
    <text evidence="12">E3 ubiquitin-protein ligase that specifically binds poly-ADP-ribosylated proteins and mediates their ubiquitination and subsequent degradation.</text>
</comment>
<evidence type="ECO:0000256" key="4">
    <source>
        <dbReference type="ARBA" id="ARBA00022490"/>
    </source>
</evidence>
<feature type="compositionally biased region" description="Polar residues" evidence="14">
    <location>
        <begin position="216"/>
        <end position="236"/>
    </location>
</feature>
<comment type="domain">
    <text evidence="12">The WWE domain mediates non-covalent poly(ADP-ribose)-binding.</text>
</comment>
<dbReference type="EMBL" id="JARGDH010000003">
    <property type="protein sequence ID" value="KAL0273145.1"/>
    <property type="molecule type" value="Genomic_DNA"/>
</dbReference>
<feature type="compositionally biased region" description="Low complexity" evidence="14">
    <location>
        <begin position="174"/>
        <end position="189"/>
    </location>
</feature>
<evidence type="ECO:0000256" key="9">
    <source>
        <dbReference type="ARBA" id="ARBA00022786"/>
    </source>
</evidence>
<dbReference type="PANTHER" id="PTHR13417:SF2">
    <property type="entry name" value="E3 UBIQUITIN-PROTEIN LIGASE RNF146"/>
    <property type="match status" value="1"/>
</dbReference>
<keyword evidence="7 12" id="KW-0479">Metal-binding</keyword>
<comment type="subcellular location">
    <subcellularLocation>
        <location evidence="2 12">Cytoplasm</location>
        <location evidence="2 12">Cytosol</location>
    </subcellularLocation>
</comment>
<evidence type="ECO:0000256" key="5">
    <source>
        <dbReference type="ARBA" id="ARBA00022679"/>
    </source>
</evidence>
<feature type="domain" description="RING-type" evidence="15">
    <location>
        <begin position="24"/>
        <end position="62"/>
    </location>
</feature>
<comment type="pathway">
    <text evidence="3 12">Protein modification; protein ubiquitination.</text>
</comment>
<dbReference type="GO" id="GO:0005634">
    <property type="term" value="C:nucleus"/>
    <property type="evidence" value="ECO:0007669"/>
    <property type="project" value="TreeGrafter"/>
</dbReference>
<dbReference type="InterPro" id="IPR037197">
    <property type="entry name" value="WWE_dom_sf"/>
</dbReference>
<dbReference type="AlphaFoldDB" id="A0AAW2HV62"/>
<organism evidence="17">
    <name type="scientific">Menopon gallinae</name>
    <name type="common">poultry shaft louse</name>
    <dbReference type="NCBI Taxonomy" id="328185"/>
    <lineage>
        <taxon>Eukaryota</taxon>
        <taxon>Metazoa</taxon>
        <taxon>Ecdysozoa</taxon>
        <taxon>Arthropoda</taxon>
        <taxon>Hexapoda</taxon>
        <taxon>Insecta</taxon>
        <taxon>Pterygota</taxon>
        <taxon>Neoptera</taxon>
        <taxon>Paraneoptera</taxon>
        <taxon>Psocodea</taxon>
        <taxon>Troctomorpha</taxon>
        <taxon>Phthiraptera</taxon>
        <taxon>Amblycera</taxon>
        <taxon>Menoponidae</taxon>
        <taxon>Menopon</taxon>
    </lineage>
</organism>
<keyword evidence="6" id="KW-0879">Wnt signaling pathway</keyword>
<dbReference type="GO" id="GO:0051865">
    <property type="term" value="P:protein autoubiquitination"/>
    <property type="evidence" value="ECO:0007669"/>
    <property type="project" value="UniProtKB-UniRule"/>
</dbReference>
<dbReference type="PANTHER" id="PTHR13417">
    <property type="entry name" value="E3 UBIQUITIN-PROTEIN LIGASE RNF146"/>
    <property type="match status" value="1"/>
</dbReference>
<dbReference type="SMART" id="SM00184">
    <property type="entry name" value="RING"/>
    <property type="match status" value="1"/>
</dbReference>
<dbReference type="InterPro" id="IPR018123">
    <property type="entry name" value="WWE-dom_subgr"/>
</dbReference>
<dbReference type="Pfam" id="PF13920">
    <property type="entry name" value="zf-C3HC4_3"/>
    <property type="match status" value="1"/>
</dbReference>
<reference evidence="17" key="1">
    <citation type="journal article" date="2024" name="Gigascience">
        <title>Chromosome-level genome of the poultry shaft louse Menopon gallinae provides insight into the host-switching and adaptive evolution of parasitic lice.</title>
        <authorList>
            <person name="Xu Y."/>
            <person name="Ma L."/>
            <person name="Liu S."/>
            <person name="Liang Y."/>
            <person name="Liu Q."/>
            <person name="He Z."/>
            <person name="Tian L."/>
            <person name="Duan Y."/>
            <person name="Cai W."/>
            <person name="Li H."/>
            <person name="Song F."/>
        </authorList>
    </citation>
    <scope>NUCLEOTIDE SEQUENCE</scope>
    <source>
        <strain evidence="17">Cailab_2023a</strain>
    </source>
</reference>
<dbReference type="GO" id="GO:0005829">
    <property type="term" value="C:cytosol"/>
    <property type="evidence" value="ECO:0007669"/>
    <property type="project" value="UniProtKB-SubCell"/>
</dbReference>
<feature type="domain" description="WWE" evidence="16">
    <location>
        <begin position="80"/>
        <end position="156"/>
    </location>
</feature>
<dbReference type="InterPro" id="IPR001841">
    <property type="entry name" value="Znf_RING"/>
</dbReference>
<comment type="PTM">
    <text evidence="12">Ubiquitinated; autoubiquitinated.</text>
</comment>
<dbReference type="GO" id="GO:0016055">
    <property type="term" value="P:Wnt signaling pathway"/>
    <property type="evidence" value="ECO:0007669"/>
    <property type="project" value="UniProtKB-KW"/>
</dbReference>
<dbReference type="Pfam" id="PF02825">
    <property type="entry name" value="WWE"/>
    <property type="match status" value="1"/>
</dbReference>
<gene>
    <name evidence="17" type="ORF">PYX00_005889</name>
</gene>
<keyword evidence="13" id="KW-0175">Coiled coil</keyword>
<dbReference type="GO" id="GO:0006511">
    <property type="term" value="P:ubiquitin-dependent protein catabolic process"/>
    <property type="evidence" value="ECO:0007669"/>
    <property type="project" value="UniProtKB-UniRule"/>
</dbReference>
<evidence type="ECO:0000256" key="2">
    <source>
        <dbReference type="ARBA" id="ARBA00004514"/>
    </source>
</evidence>
<evidence type="ECO:0000256" key="1">
    <source>
        <dbReference type="ARBA" id="ARBA00000900"/>
    </source>
</evidence>
<evidence type="ECO:0000256" key="7">
    <source>
        <dbReference type="ARBA" id="ARBA00022723"/>
    </source>
</evidence>
<dbReference type="SMART" id="SM00678">
    <property type="entry name" value="WWE"/>
    <property type="match status" value="1"/>
</dbReference>
<dbReference type="CDD" id="cd16546">
    <property type="entry name" value="RING-HC_RNF146"/>
    <property type="match status" value="1"/>
</dbReference>
<dbReference type="GO" id="GO:0061630">
    <property type="term" value="F:ubiquitin protein ligase activity"/>
    <property type="evidence" value="ECO:0007669"/>
    <property type="project" value="UniProtKB-UniRule"/>
</dbReference>
<dbReference type="Gene3D" id="3.30.720.50">
    <property type="match status" value="1"/>
</dbReference>
<evidence type="ECO:0000313" key="17">
    <source>
        <dbReference type="EMBL" id="KAL0273145.1"/>
    </source>
</evidence>
<dbReference type="FunFam" id="3.30.720.50:FF:000003">
    <property type="entry name" value="E3 ubiquitin-protein ligase RNF146"/>
    <property type="match status" value="1"/>
</dbReference>
<evidence type="ECO:0000256" key="3">
    <source>
        <dbReference type="ARBA" id="ARBA00004906"/>
    </source>
</evidence>
<evidence type="ECO:0000256" key="11">
    <source>
        <dbReference type="PROSITE-ProRule" id="PRU00175"/>
    </source>
</evidence>
<dbReference type="PROSITE" id="PS50089">
    <property type="entry name" value="ZF_RING_2"/>
    <property type="match status" value="1"/>
</dbReference>
<dbReference type="InterPro" id="IPR004170">
    <property type="entry name" value="WWE_dom"/>
</dbReference>
<dbReference type="GO" id="GO:0008270">
    <property type="term" value="F:zinc ion binding"/>
    <property type="evidence" value="ECO:0007669"/>
    <property type="project" value="UniProtKB-UniRule"/>
</dbReference>
<dbReference type="Gene3D" id="3.30.40.10">
    <property type="entry name" value="Zinc/RING finger domain, C3HC4 (zinc finger)"/>
    <property type="match status" value="1"/>
</dbReference>
<evidence type="ECO:0000256" key="8">
    <source>
        <dbReference type="ARBA" id="ARBA00022771"/>
    </source>
</evidence>
<dbReference type="InterPro" id="IPR013083">
    <property type="entry name" value="Znf_RING/FYVE/PHD"/>
</dbReference>
<accession>A0AAW2HV62</accession>
<keyword evidence="10 12" id="KW-0862">Zinc</keyword>
<protein>
    <recommendedName>
        <fullName evidence="12">E3 ubiquitin-protein ligase</fullName>
        <ecNumber evidence="12">2.3.2.27</ecNumber>
    </recommendedName>
</protein>
<keyword evidence="9 12" id="KW-0833">Ubl conjugation pathway</keyword>
<dbReference type="InterPro" id="IPR044110">
    <property type="entry name" value="RING-HC_RNF146"/>
</dbReference>
<keyword evidence="5 12" id="KW-0808">Transferase</keyword>
<name>A0AAW2HV62_9NEOP</name>
<evidence type="ECO:0000256" key="13">
    <source>
        <dbReference type="SAM" id="Coils"/>
    </source>
</evidence>
<evidence type="ECO:0000259" key="16">
    <source>
        <dbReference type="PROSITE" id="PS50918"/>
    </source>
</evidence>
<dbReference type="InterPro" id="IPR017907">
    <property type="entry name" value="Znf_RING_CS"/>
</dbReference>
<comment type="caution">
    <text evidence="17">The sequence shown here is derived from an EMBL/GenBank/DDBJ whole genome shotgun (WGS) entry which is preliminary data.</text>
</comment>
<evidence type="ECO:0000256" key="14">
    <source>
        <dbReference type="SAM" id="MobiDB-lite"/>
    </source>
</evidence>
<feature type="coiled-coil region" evidence="13">
    <location>
        <begin position="296"/>
        <end position="323"/>
    </location>
</feature>
<dbReference type="SUPFAM" id="SSF117839">
    <property type="entry name" value="WWE domain"/>
    <property type="match status" value="1"/>
</dbReference>
<dbReference type="SUPFAM" id="SSF57850">
    <property type="entry name" value="RING/U-box"/>
    <property type="match status" value="1"/>
</dbReference>
<dbReference type="EC" id="2.3.2.27" evidence="12"/>
<evidence type="ECO:0000256" key="12">
    <source>
        <dbReference type="RuleBase" id="RU367115"/>
    </source>
</evidence>
<keyword evidence="8 11" id="KW-0863">Zinc-finger</keyword>
<evidence type="ECO:0000259" key="15">
    <source>
        <dbReference type="PROSITE" id="PS50089"/>
    </source>
</evidence>
<dbReference type="PROSITE" id="PS00518">
    <property type="entry name" value="ZF_RING_1"/>
    <property type="match status" value="1"/>
</dbReference>
<comment type="catalytic activity">
    <reaction evidence="1 12">
        <text>S-ubiquitinyl-[E2 ubiquitin-conjugating enzyme]-L-cysteine + [acceptor protein]-L-lysine = [E2 ubiquitin-conjugating enzyme]-L-cysteine + N(6)-ubiquitinyl-[acceptor protein]-L-lysine.</text>
        <dbReference type="EC" id="2.3.2.27"/>
    </reaction>
</comment>